<reference evidence="8" key="1">
    <citation type="journal article" date="2022" name="Int. J. Syst. Evol. Microbiol.">
        <title>Apilactobacillus apisilvae sp. nov., Nicolia spurrieriana gen. nov. sp. nov., Bombilactobacillus folatiphilus sp. nov. and Bombilactobacillus thymidiniphilus sp. nov., four new lactic acid bacterial isolates from stingless bees Tetragonula carbonaria and Austroplebeia australis.</title>
        <authorList>
            <person name="Oliphant S.A."/>
            <person name="Watson-Haigh N.S."/>
            <person name="Sumby K.M."/>
            <person name="Gardner J."/>
            <person name="Groom S."/>
            <person name="Jiranek V."/>
        </authorList>
    </citation>
    <scope>NUCLEOTIDE SEQUENCE</scope>
    <source>
        <strain evidence="8">SG4_D2</strain>
    </source>
</reference>
<comment type="similarity">
    <text evidence="6">Belongs to the ABC-4 integral membrane protein family.</text>
</comment>
<sequence>MLNKLALTGIKKRWKDYLVLFSGLLIAAAIFYMFQALALNQRFLKSNSPVAVTPIVFQMGTIFLVLITIVYVLYANNFLMSMRQQEYGMFLMLGAKERTLRRLVMTETLVIGLSSTAVGVILGLGLTQLIAPALAHQLQTSLVGFHVFYWPAVLSTVLILSIIFLFAAFKNSWTISHRPLLNLLKDSAPKAGSKMRVGFVQVGQLVMSLVLLAIGYWSMTQVQQMQLLAVGLALVTVSLGTYGVINTLFRFLIQLLRRRKFAQRDLHSFTLGQLNFRIADYTKILTIVTLLFSLALGALSVGVGFAQSVQKTTDRSEYYDVTVNNPNRREQKLLTQLKAAKKTVYQYKVQHQTVYFAQEQMHRQPFHYLLTNQEQVATITPTIQQMQRRESQTGDHLQLMLIPQALDHQRQWVDSAAFQQISAPTNQIILVKTADFYQNISVIKSLVQEQQARYPTLKIRGTTPKVSTYQMINELFSGLEFMGFFLGFAFLAMLASCLMFKVLSSANSDRLRYQMLQKIGARTSLLKRSLRQELGVLFGIPAVMGIVNMLFGLQLFTSLISQPYQRVWLPIVVFLVLYFFYYVLTISLYQLIVLKRR</sequence>
<feature type="transmembrane region" description="Helical" evidence="6">
    <location>
        <begin position="147"/>
        <end position="169"/>
    </location>
</feature>
<accession>A0ABY4P9A0</accession>
<feature type="transmembrane region" description="Helical" evidence="6">
    <location>
        <begin position="481"/>
        <end position="503"/>
    </location>
</feature>
<keyword evidence="9" id="KW-1185">Reference proteome</keyword>
<dbReference type="Proteomes" id="UP000831495">
    <property type="component" value="Chromosome"/>
</dbReference>
<keyword evidence="3 6" id="KW-0812">Transmembrane</keyword>
<name>A0ABY4P9A0_9LACO</name>
<evidence type="ECO:0000256" key="3">
    <source>
        <dbReference type="ARBA" id="ARBA00022692"/>
    </source>
</evidence>
<feature type="transmembrane region" description="Helical" evidence="6">
    <location>
        <begin position="108"/>
        <end position="135"/>
    </location>
</feature>
<feature type="transmembrane region" description="Helical" evidence="6">
    <location>
        <begin position="534"/>
        <end position="556"/>
    </location>
</feature>
<feature type="transmembrane region" description="Helical" evidence="6">
    <location>
        <begin position="284"/>
        <end position="306"/>
    </location>
</feature>
<dbReference type="PIRSF" id="PIRSF018968">
    <property type="entry name" value="ABC_permease_BceB"/>
    <property type="match status" value="1"/>
</dbReference>
<feature type="transmembrane region" description="Helical" evidence="6">
    <location>
        <begin position="568"/>
        <end position="594"/>
    </location>
</feature>
<dbReference type="Pfam" id="PF02687">
    <property type="entry name" value="FtsX"/>
    <property type="match status" value="1"/>
</dbReference>
<evidence type="ECO:0000256" key="5">
    <source>
        <dbReference type="ARBA" id="ARBA00023136"/>
    </source>
</evidence>
<comment type="subcellular location">
    <subcellularLocation>
        <location evidence="1 6">Cell membrane</location>
        <topology evidence="1 6">Multi-pass membrane protein</topology>
    </subcellularLocation>
</comment>
<keyword evidence="5 6" id="KW-0472">Membrane</keyword>
<feature type="domain" description="ABC3 transporter permease C-terminal" evidence="7">
    <location>
        <begin position="61"/>
        <end position="168"/>
    </location>
</feature>
<feature type="transmembrane region" description="Helical" evidence="6">
    <location>
        <begin position="55"/>
        <end position="74"/>
    </location>
</feature>
<dbReference type="InterPro" id="IPR003838">
    <property type="entry name" value="ABC3_permease_C"/>
</dbReference>
<protein>
    <submittedName>
        <fullName evidence="8">ABC transporter permease</fullName>
    </submittedName>
</protein>
<evidence type="ECO:0000259" key="7">
    <source>
        <dbReference type="Pfam" id="PF02687"/>
    </source>
</evidence>
<gene>
    <name evidence="8" type="ORF">MOO45_00710</name>
</gene>
<evidence type="ECO:0000313" key="8">
    <source>
        <dbReference type="EMBL" id="UQS82247.1"/>
    </source>
</evidence>
<dbReference type="PANTHER" id="PTHR46795">
    <property type="entry name" value="ABC TRANSPORTER PERMEASE-RELATED-RELATED"/>
    <property type="match status" value="1"/>
</dbReference>
<dbReference type="InterPro" id="IPR027022">
    <property type="entry name" value="ABC_permease_BceB-typ"/>
</dbReference>
<feature type="transmembrane region" description="Helical" evidence="6">
    <location>
        <begin position="225"/>
        <end position="253"/>
    </location>
</feature>
<evidence type="ECO:0000313" key="9">
    <source>
        <dbReference type="Proteomes" id="UP000831495"/>
    </source>
</evidence>
<dbReference type="PANTHER" id="PTHR46795:SF3">
    <property type="entry name" value="ABC TRANSPORTER PERMEASE"/>
    <property type="match status" value="1"/>
</dbReference>
<dbReference type="RefSeq" id="WP_249514517.1">
    <property type="nucleotide sequence ID" value="NZ_CP093366.1"/>
</dbReference>
<evidence type="ECO:0000256" key="6">
    <source>
        <dbReference type="PIRNR" id="PIRNR018968"/>
    </source>
</evidence>
<evidence type="ECO:0000256" key="2">
    <source>
        <dbReference type="ARBA" id="ARBA00022475"/>
    </source>
</evidence>
<proteinExistence type="inferred from homology"/>
<organism evidence="8 9">
    <name type="scientific">Bombilactobacillus folatiphilus</name>
    <dbReference type="NCBI Taxonomy" id="2923362"/>
    <lineage>
        <taxon>Bacteria</taxon>
        <taxon>Bacillati</taxon>
        <taxon>Bacillota</taxon>
        <taxon>Bacilli</taxon>
        <taxon>Lactobacillales</taxon>
        <taxon>Lactobacillaceae</taxon>
        <taxon>Bombilactobacillus</taxon>
    </lineage>
</organism>
<dbReference type="EMBL" id="CP093366">
    <property type="protein sequence ID" value="UQS82247.1"/>
    <property type="molecule type" value="Genomic_DNA"/>
</dbReference>
<keyword evidence="4 6" id="KW-1133">Transmembrane helix</keyword>
<keyword evidence="2 6" id="KW-1003">Cell membrane</keyword>
<evidence type="ECO:0000256" key="1">
    <source>
        <dbReference type="ARBA" id="ARBA00004651"/>
    </source>
</evidence>
<evidence type="ECO:0000256" key="4">
    <source>
        <dbReference type="ARBA" id="ARBA00022989"/>
    </source>
</evidence>
<dbReference type="InterPro" id="IPR052536">
    <property type="entry name" value="ABC-4_Integral_Memb_Prot"/>
</dbReference>
<keyword evidence="6" id="KW-0813">Transport</keyword>
<feature type="transmembrane region" description="Helical" evidence="6">
    <location>
        <begin position="197"/>
        <end position="219"/>
    </location>
</feature>
<feature type="transmembrane region" description="Helical" evidence="6">
    <location>
        <begin position="17"/>
        <end position="35"/>
    </location>
</feature>